<dbReference type="CDD" id="cd19941">
    <property type="entry name" value="TIL"/>
    <property type="match status" value="1"/>
</dbReference>
<evidence type="ECO:0000313" key="4">
    <source>
        <dbReference type="Proteomes" id="UP000691718"/>
    </source>
</evidence>
<reference evidence="3" key="1">
    <citation type="submission" date="2021-04" db="EMBL/GenBank/DDBJ databases">
        <authorList>
            <person name="Tunstrom K."/>
        </authorList>
    </citation>
    <scope>NUCLEOTIDE SEQUENCE</scope>
</reference>
<organism evidence="3 4">
    <name type="scientific">Parnassius apollo</name>
    <name type="common">Apollo butterfly</name>
    <name type="synonym">Papilio apollo</name>
    <dbReference type="NCBI Taxonomy" id="110799"/>
    <lineage>
        <taxon>Eukaryota</taxon>
        <taxon>Metazoa</taxon>
        <taxon>Ecdysozoa</taxon>
        <taxon>Arthropoda</taxon>
        <taxon>Hexapoda</taxon>
        <taxon>Insecta</taxon>
        <taxon>Pterygota</taxon>
        <taxon>Neoptera</taxon>
        <taxon>Endopterygota</taxon>
        <taxon>Lepidoptera</taxon>
        <taxon>Glossata</taxon>
        <taxon>Ditrysia</taxon>
        <taxon>Papilionoidea</taxon>
        <taxon>Papilionidae</taxon>
        <taxon>Parnassiinae</taxon>
        <taxon>Parnassini</taxon>
        <taxon>Parnassius</taxon>
        <taxon>Parnassius</taxon>
    </lineage>
</organism>
<feature type="region of interest" description="Disordered" evidence="1">
    <location>
        <begin position="92"/>
        <end position="113"/>
    </location>
</feature>
<keyword evidence="2" id="KW-0732">Signal</keyword>
<feature type="signal peptide" evidence="2">
    <location>
        <begin position="1"/>
        <end position="21"/>
    </location>
</feature>
<evidence type="ECO:0000256" key="1">
    <source>
        <dbReference type="SAM" id="MobiDB-lite"/>
    </source>
</evidence>
<dbReference type="OrthoDB" id="7478544at2759"/>
<feature type="compositionally biased region" description="Basic and acidic residues" evidence="1">
    <location>
        <begin position="97"/>
        <end position="109"/>
    </location>
</feature>
<evidence type="ECO:0000256" key="2">
    <source>
        <dbReference type="SAM" id="SignalP"/>
    </source>
</evidence>
<feature type="chain" id="PRO_5035888531" evidence="2">
    <location>
        <begin position="22"/>
        <end position="379"/>
    </location>
</feature>
<gene>
    <name evidence="3" type="ORF">PAPOLLO_LOCUS4673</name>
</gene>
<proteinExistence type="predicted"/>
<sequence>MVSYRMVLVLIFNLILRLTEGRVYCQDSHASPWIPLGYSCPVMCQNIINAIEQLKMIDYRKLLEINQGHRKKLNGSYVSKLLLSQSSEEDDGVEVGRSARTEPYHKDGVSKYTSSMKKAREKINYKLNMQVKKDKYFRNIIDNKIDDTSRETYRKMAPNQNGVSLFEYNKKFENVVPKTSHKVSINQKHTYHIKTHTSKPINIRKYTMNPFTKMAGNSKDLQMAVEDTCDWFKNKQPYVLIKKMAKNCIKGNRRNGYGEDFIRTLTRTMNRYALTSFKFTEDMVELVLEKVFGENIDLRNNVFDVGKLLSYLKNEMNVHKLHRRRDTTIVLKPRHCLSISVPGCFCRPGFVENAGQCVKPEDCFPDTPDEDYLSRIIVY</sequence>
<comment type="caution">
    <text evidence="3">The sequence shown here is derived from an EMBL/GenBank/DDBJ whole genome shotgun (WGS) entry which is preliminary data.</text>
</comment>
<protein>
    <submittedName>
        <fullName evidence="3">(apollo) hypothetical protein</fullName>
    </submittedName>
</protein>
<accession>A0A8S3WDG7</accession>
<name>A0A8S3WDG7_PARAO</name>
<dbReference type="AlphaFoldDB" id="A0A8S3WDG7"/>
<evidence type="ECO:0000313" key="3">
    <source>
        <dbReference type="EMBL" id="CAG4952646.1"/>
    </source>
</evidence>
<dbReference type="Proteomes" id="UP000691718">
    <property type="component" value="Unassembled WGS sequence"/>
</dbReference>
<keyword evidence="4" id="KW-1185">Reference proteome</keyword>
<dbReference type="EMBL" id="CAJQZP010000287">
    <property type="protein sequence ID" value="CAG4952646.1"/>
    <property type="molecule type" value="Genomic_DNA"/>
</dbReference>